<protein>
    <submittedName>
        <fullName evidence="1">Uncharacterized protein</fullName>
    </submittedName>
</protein>
<dbReference type="RefSeq" id="WP_354192830.1">
    <property type="nucleotide sequence ID" value="NZ_JBEPML010000002.1"/>
</dbReference>
<gene>
    <name evidence="1" type="ORF">ABID37_000839</name>
</gene>
<accession>A0ABV2MV24</accession>
<evidence type="ECO:0000313" key="2">
    <source>
        <dbReference type="Proteomes" id="UP001549076"/>
    </source>
</evidence>
<keyword evidence="2" id="KW-1185">Reference proteome</keyword>
<sequence length="204" mass="22865">MDVSTMTMPSEYDFRSENVGIINLIELDTTVGVFRFLLGDDGWFKDLSGNVWVGSRLISCSEVEFSINGSAPGIELGLTFIQDPDEPDLISEVRALGNDVIKDREARFLIQYLEATSEFFRPVYQPQLLTKRKMVNLGYSFEGPQIRRISLQVEGPFNLRAKPVGGRYNTADHSRRLGLPSGVINPSLEYMPVHGVDEQSLFGL</sequence>
<name>A0ABV2MV24_9HYPH</name>
<proteinExistence type="predicted"/>
<organism evidence="1 2">
    <name type="scientific">Aquamicrobium terrae</name>
    <dbReference type="NCBI Taxonomy" id="1324945"/>
    <lineage>
        <taxon>Bacteria</taxon>
        <taxon>Pseudomonadati</taxon>
        <taxon>Pseudomonadota</taxon>
        <taxon>Alphaproteobacteria</taxon>
        <taxon>Hyphomicrobiales</taxon>
        <taxon>Phyllobacteriaceae</taxon>
        <taxon>Aquamicrobium</taxon>
    </lineage>
</organism>
<evidence type="ECO:0000313" key="1">
    <source>
        <dbReference type="EMBL" id="MET3790648.1"/>
    </source>
</evidence>
<comment type="caution">
    <text evidence="1">The sequence shown here is derived from an EMBL/GenBank/DDBJ whole genome shotgun (WGS) entry which is preliminary data.</text>
</comment>
<dbReference type="Proteomes" id="UP001549076">
    <property type="component" value="Unassembled WGS sequence"/>
</dbReference>
<reference evidence="1 2" key="1">
    <citation type="submission" date="2024-06" db="EMBL/GenBank/DDBJ databases">
        <title>Genomic Encyclopedia of Type Strains, Phase IV (KMG-IV): sequencing the most valuable type-strain genomes for metagenomic binning, comparative biology and taxonomic classification.</title>
        <authorList>
            <person name="Goeker M."/>
        </authorList>
    </citation>
    <scope>NUCLEOTIDE SEQUENCE [LARGE SCALE GENOMIC DNA]</scope>
    <source>
        <strain evidence="1 2">DSM 27865</strain>
    </source>
</reference>
<dbReference type="EMBL" id="JBEPML010000002">
    <property type="protein sequence ID" value="MET3790648.1"/>
    <property type="molecule type" value="Genomic_DNA"/>
</dbReference>